<feature type="region of interest" description="Disordered" evidence="3">
    <location>
        <begin position="598"/>
        <end position="625"/>
    </location>
</feature>
<dbReference type="FunCoup" id="Q6BYG3">
    <property type="interactions" value="84"/>
</dbReference>
<feature type="region of interest" description="Disordered" evidence="3">
    <location>
        <begin position="1"/>
        <end position="118"/>
    </location>
</feature>
<dbReference type="eggNOG" id="KOG1550">
    <property type="taxonomic scope" value="Eukaryota"/>
</dbReference>
<evidence type="ECO:0000256" key="2">
    <source>
        <dbReference type="ARBA" id="ARBA00022737"/>
    </source>
</evidence>
<dbReference type="Pfam" id="PF08238">
    <property type="entry name" value="Sel1"/>
    <property type="match status" value="8"/>
</dbReference>
<dbReference type="FunFam" id="1.25.40.10:FF:000707">
    <property type="entry name" value="Chitin synthase regulatory factor 3"/>
    <property type="match status" value="1"/>
</dbReference>
<dbReference type="InterPro" id="IPR011990">
    <property type="entry name" value="TPR-like_helical_dom_sf"/>
</dbReference>
<feature type="region of interest" description="Disordered" evidence="3">
    <location>
        <begin position="233"/>
        <end position="263"/>
    </location>
</feature>
<organism evidence="4 5">
    <name type="scientific">Debaryomyces hansenii (strain ATCC 36239 / CBS 767 / BCRC 21394 / JCM 1990 / NBRC 0083 / IGC 2968)</name>
    <name type="common">Yeast</name>
    <name type="synonym">Torulaspora hansenii</name>
    <dbReference type="NCBI Taxonomy" id="284592"/>
    <lineage>
        <taxon>Eukaryota</taxon>
        <taxon>Fungi</taxon>
        <taxon>Dikarya</taxon>
        <taxon>Ascomycota</taxon>
        <taxon>Saccharomycotina</taxon>
        <taxon>Pichiomycetes</taxon>
        <taxon>Debaryomycetaceae</taxon>
        <taxon>Debaryomyces</taxon>
    </lineage>
</organism>
<dbReference type="KEGG" id="dha:DEHA2A09768g"/>
<dbReference type="Proteomes" id="UP000000599">
    <property type="component" value="Chromosome A"/>
</dbReference>
<feature type="compositionally biased region" description="Polar residues" evidence="3">
    <location>
        <begin position="1"/>
        <end position="15"/>
    </location>
</feature>
<proteinExistence type="predicted"/>
<dbReference type="InterPro" id="IPR006597">
    <property type="entry name" value="Sel1-like"/>
</dbReference>
<evidence type="ECO:0000313" key="4">
    <source>
        <dbReference type="EMBL" id="CAG84717.2"/>
    </source>
</evidence>
<gene>
    <name evidence="4" type="ordered locus">DEHA2A09768g</name>
</gene>
<dbReference type="SMART" id="SM00671">
    <property type="entry name" value="SEL1"/>
    <property type="match status" value="7"/>
</dbReference>
<dbReference type="PANTHER" id="PTHR46430:SF1">
    <property type="entry name" value="CHITIN SYNTHASE REGULATOR SKT5-RELATED"/>
    <property type="match status" value="1"/>
</dbReference>
<name>Q6BYG3_DEBHA</name>
<dbReference type="OMA" id="AQEKDCV"/>
<dbReference type="STRING" id="284592.Q6BYG3"/>
<feature type="compositionally biased region" description="Polar residues" evidence="3">
    <location>
        <begin position="233"/>
        <end position="248"/>
    </location>
</feature>
<dbReference type="InterPro" id="IPR051726">
    <property type="entry name" value="Chitin_Synth_Reg"/>
</dbReference>
<dbReference type="EMBL" id="CR382133">
    <property type="protein sequence ID" value="CAG84717.2"/>
    <property type="molecule type" value="Genomic_DNA"/>
</dbReference>
<dbReference type="OrthoDB" id="272077at2759"/>
<keyword evidence="5" id="KW-1185">Reference proteome</keyword>
<keyword evidence="2" id="KW-0677">Repeat</keyword>
<feature type="compositionally biased region" description="Basic and acidic residues" evidence="3">
    <location>
        <begin position="249"/>
        <end position="259"/>
    </location>
</feature>
<dbReference type="RefSeq" id="XP_456756.2">
    <property type="nucleotide sequence ID" value="XM_456756.1"/>
</dbReference>
<dbReference type="PANTHER" id="PTHR46430">
    <property type="entry name" value="PROTEIN SKT5-RELATED"/>
    <property type="match status" value="1"/>
</dbReference>
<reference evidence="4 5" key="1">
    <citation type="journal article" date="2004" name="Nature">
        <title>Genome evolution in yeasts.</title>
        <authorList>
            <consortium name="Genolevures"/>
            <person name="Dujon B."/>
            <person name="Sherman D."/>
            <person name="Fischer G."/>
            <person name="Durrens P."/>
            <person name="Casaregola S."/>
            <person name="Lafontaine I."/>
            <person name="de Montigny J."/>
            <person name="Marck C."/>
            <person name="Neuveglise C."/>
            <person name="Talla E."/>
            <person name="Goffard N."/>
            <person name="Frangeul L."/>
            <person name="Aigle M."/>
            <person name="Anthouard V."/>
            <person name="Babour A."/>
            <person name="Barbe V."/>
            <person name="Barnay S."/>
            <person name="Blanchin S."/>
            <person name="Beckerich J.M."/>
            <person name="Beyne E."/>
            <person name="Bleykasten C."/>
            <person name="Boisrame A."/>
            <person name="Boyer J."/>
            <person name="Cattolico L."/>
            <person name="Confanioleri F."/>
            <person name="de Daruvar A."/>
            <person name="Despons L."/>
            <person name="Fabre E."/>
            <person name="Fairhead C."/>
            <person name="Ferry-Dumazet H."/>
            <person name="Groppi A."/>
            <person name="Hantraye F."/>
            <person name="Hennequin C."/>
            <person name="Jauniaux N."/>
            <person name="Joyet P."/>
            <person name="Kachouri R."/>
            <person name="Kerrest A."/>
            <person name="Koszul R."/>
            <person name="Lemaire M."/>
            <person name="Lesur I."/>
            <person name="Ma L."/>
            <person name="Muller H."/>
            <person name="Nicaud J.M."/>
            <person name="Nikolski M."/>
            <person name="Oztas S."/>
            <person name="Ozier-Kalogeropoulos O."/>
            <person name="Pellenz S."/>
            <person name="Potier S."/>
            <person name="Richard G.F."/>
            <person name="Straub M.L."/>
            <person name="Suleau A."/>
            <person name="Swennene D."/>
            <person name="Tekaia F."/>
            <person name="Wesolowski-Louvel M."/>
            <person name="Westhof E."/>
            <person name="Wirth B."/>
            <person name="Zeniou-Meyer M."/>
            <person name="Zivanovic I."/>
            <person name="Bolotin-Fukuhara M."/>
            <person name="Thierry A."/>
            <person name="Bouchier C."/>
            <person name="Caudron B."/>
            <person name="Scarpelli C."/>
            <person name="Gaillardin C."/>
            <person name="Weissenbach J."/>
            <person name="Wincker P."/>
            <person name="Souciet J.L."/>
        </authorList>
    </citation>
    <scope>NUCLEOTIDE SEQUENCE [LARGE SCALE GENOMIC DNA]</scope>
    <source>
        <strain evidence="5">ATCC 36239 / CBS 767 / BCRC 21394 / JCM 1990 / NBRC 0083 / IGC 2968</strain>
    </source>
</reference>
<keyword evidence="1" id="KW-0597">Phosphoprotein</keyword>
<evidence type="ECO:0000313" key="5">
    <source>
        <dbReference type="Proteomes" id="UP000000599"/>
    </source>
</evidence>
<evidence type="ECO:0000256" key="3">
    <source>
        <dbReference type="SAM" id="MobiDB-lite"/>
    </source>
</evidence>
<feature type="compositionally biased region" description="Low complexity" evidence="3">
    <location>
        <begin position="102"/>
        <end position="118"/>
    </location>
</feature>
<dbReference type="SUPFAM" id="SSF81901">
    <property type="entry name" value="HCP-like"/>
    <property type="match status" value="1"/>
</dbReference>
<dbReference type="GeneID" id="2899548"/>
<dbReference type="AlphaFoldDB" id="Q6BYG3"/>
<feature type="compositionally biased region" description="Low complexity" evidence="3">
    <location>
        <begin position="33"/>
        <end position="45"/>
    </location>
</feature>
<dbReference type="InParanoid" id="Q6BYG3"/>
<dbReference type="HOGENOM" id="CLU_000288_126_4_1"/>
<sequence>MSSHPYRQKAASTNAPYPVEDYGEPSPPREVGNNHSGHESSGSLGQAPGSGYQTPVQEMDIPAPLGVLGGASNEADGAAGTKAPYPVYESSTPPPVFTQKEPPLMSPNSNPLSTTSSVTNLNLNQNALDSQIFSKSENNLVASAPDFAKFGHNRSVSSTSSFFHDRSDNASMVDFSQNIIQQYLGDNSSQLLPRIKTIELYRKNAKRSNDPSVLFQYAQYMLQTALMLDSTDAGLSSTNTPQGQSIENSPKKGPLEKENNGSSLTLGSDIFKKSHNKSRSAASLDFSGSDINLDDKKLKRALLKEALFYLKKLADKGYVDSQYLLADAYSSGALGKIENREAFVLFQSAAKHGHVESAYRTSYCYEEGLGTGRDARKAVDYLKMAASKNHPAAMYKLGVYSFYGRMGLSSQVNTKKIGIKWLTRASNVANELIAAAPYELGKIYFNGFQDIVIADKKYALELYAQAAALGHVQSAAILGQCYEFGDILPQDSNLSIHYYTTAALGGDPESMLAMCAWYLVGSDPYLPKDDTEAFEWAKRAAMCELPKAQFALANFYEKGIGCIKNVHESQHWYQKAAENGDEKSLSRITNKELASSIEKKAKKRFPSSRAPASANGAQEKDCVIM</sequence>
<dbReference type="Gene3D" id="1.25.40.10">
    <property type="entry name" value="Tetratricopeptide repeat domain"/>
    <property type="match status" value="2"/>
</dbReference>
<protein>
    <submittedName>
        <fullName evidence="4">DEHA2A09768p</fullName>
    </submittedName>
</protein>
<evidence type="ECO:0000256" key="1">
    <source>
        <dbReference type="ARBA" id="ARBA00022553"/>
    </source>
</evidence>
<accession>Q6BYG3</accession>
<dbReference type="VEuPathDB" id="FungiDB:DEHA2A09768g"/>